<sequence length="330" mass="39447">MKEKLHNEKSRKRKYIFYSVIGIAILAVGVTLLSMNLLKTNEHVESGEIDQVADTQDSQQVEESQNFRMFDDRTVKITKYEMFHRTPAFYSLEEVEYFSLSDTIEKYALFHHLDKHGYEMDEARRDRMREWVRGTFEYDKKDPALNDYFNKMFHVLRITEEDYIEHYLLVNKEYELLENDMYDKRIGLDEDGGYYFMDAKMDYLELAGISQLQLMKLSERIPERLEPMDPQPELPYLAEDSYLQVTKNEEGDYIFTNPSYISMRLGEQYEELWTELEYRIVKDVLTRFSLERYKAAVASYENDDPQKVEAAKELGEILEILDRSVDKKFY</sequence>
<gene>
    <name evidence="2" type="ORF">SAMN05877842_110148</name>
</gene>
<organism evidence="2 3">
    <name type="scientific">Ureibacillus acetophenoni</name>
    <dbReference type="NCBI Taxonomy" id="614649"/>
    <lineage>
        <taxon>Bacteria</taxon>
        <taxon>Bacillati</taxon>
        <taxon>Bacillota</taxon>
        <taxon>Bacilli</taxon>
        <taxon>Bacillales</taxon>
        <taxon>Caryophanaceae</taxon>
        <taxon>Ureibacillus</taxon>
    </lineage>
</organism>
<proteinExistence type="predicted"/>
<reference evidence="3" key="1">
    <citation type="submission" date="2017-08" db="EMBL/GenBank/DDBJ databases">
        <authorList>
            <person name="Varghese N."/>
            <person name="Submissions S."/>
        </authorList>
    </citation>
    <scope>NUCLEOTIDE SEQUENCE [LARGE SCALE GENOMIC DNA]</scope>
    <source>
        <strain evidence="3">JC23</strain>
    </source>
</reference>
<dbReference type="Proteomes" id="UP000219252">
    <property type="component" value="Unassembled WGS sequence"/>
</dbReference>
<dbReference type="AlphaFoldDB" id="A0A285UIL5"/>
<dbReference type="RefSeq" id="WP_097150178.1">
    <property type="nucleotide sequence ID" value="NZ_OBQC01000010.1"/>
</dbReference>
<dbReference type="OrthoDB" id="2740199at2"/>
<keyword evidence="1" id="KW-0812">Transmembrane</keyword>
<dbReference type="EMBL" id="OBQC01000010">
    <property type="protein sequence ID" value="SOC41537.1"/>
    <property type="molecule type" value="Genomic_DNA"/>
</dbReference>
<accession>A0A285UIL5</accession>
<evidence type="ECO:0000313" key="3">
    <source>
        <dbReference type="Proteomes" id="UP000219252"/>
    </source>
</evidence>
<feature type="transmembrane region" description="Helical" evidence="1">
    <location>
        <begin position="15"/>
        <end position="38"/>
    </location>
</feature>
<protein>
    <submittedName>
        <fullName evidence="2">Uncharacterized protein</fullName>
    </submittedName>
</protein>
<keyword evidence="3" id="KW-1185">Reference proteome</keyword>
<evidence type="ECO:0000313" key="2">
    <source>
        <dbReference type="EMBL" id="SOC41537.1"/>
    </source>
</evidence>
<name>A0A285UIL5_9BACL</name>
<keyword evidence="1" id="KW-0472">Membrane</keyword>
<evidence type="ECO:0000256" key="1">
    <source>
        <dbReference type="SAM" id="Phobius"/>
    </source>
</evidence>
<keyword evidence="1" id="KW-1133">Transmembrane helix</keyword>